<dbReference type="Pfam" id="PF06050">
    <property type="entry name" value="HGD-D"/>
    <property type="match status" value="1"/>
</dbReference>
<dbReference type="EMBL" id="JAGSND010000020">
    <property type="protein sequence ID" value="MBR0600095.1"/>
    <property type="molecule type" value="Genomic_DNA"/>
</dbReference>
<dbReference type="Gene3D" id="1.20.1270.370">
    <property type="match status" value="1"/>
</dbReference>
<gene>
    <name evidence="6" type="ORF">KCX82_19610</name>
</gene>
<comment type="cofactor">
    <cofactor evidence="1">
        <name>[4Fe-4S] cluster</name>
        <dbReference type="ChEBI" id="CHEBI:49883"/>
    </cofactor>
</comment>
<sequence>MNRINDLINEFISISTNPQAEITSFIESTGRGAVGVMPAYSPEEIIHAAGFLPVGIWGGQKSISKARAYLPPFTCSIMQSVMELQLEGAYDILKAVVFSVPCDTLKCMSQKWKGSSPVLVFTHPQNRKIKAASKFLEAEYRILRDKLEEILGVEISELAIQNSIKIYNDNRRTMRDFTNLVADYPHIIDPATRHAVIKARWFMEKSRHTALVRELMSEIRKQPMKPWKGKRAVLTGITAEPDEILQIFKEYGFAVVADDLAQESRQFRIDVPEGNDPFERIAGWWLEFDGCCLATNPLKPRGAMLIEMVGKYKADAVIVCMMKFCDPEEFDYPIYHAQLEKAGIRNLYLEIDQETASFEQMKTRVQSFREIL</sequence>
<evidence type="ECO:0000313" key="6">
    <source>
        <dbReference type="EMBL" id="MBR0600095.1"/>
    </source>
</evidence>
<evidence type="ECO:0000256" key="2">
    <source>
        <dbReference type="ARBA" id="ARBA00005806"/>
    </source>
</evidence>
<keyword evidence="7" id="KW-1185">Reference proteome</keyword>
<evidence type="ECO:0000256" key="5">
    <source>
        <dbReference type="ARBA" id="ARBA00023014"/>
    </source>
</evidence>
<accession>A0A8J7W714</accession>
<evidence type="ECO:0000313" key="7">
    <source>
        <dbReference type="Proteomes" id="UP000675664"/>
    </source>
</evidence>
<dbReference type="RefSeq" id="WP_227020215.1">
    <property type="nucleotide sequence ID" value="NZ_JAGSND010000020.1"/>
</dbReference>
<dbReference type="AlphaFoldDB" id="A0A8J7W714"/>
<dbReference type="GO" id="GO:0046872">
    <property type="term" value="F:metal ion binding"/>
    <property type="evidence" value="ECO:0007669"/>
    <property type="project" value="UniProtKB-KW"/>
</dbReference>
<proteinExistence type="inferred from homology"/>
<dbReference type="Proteomes" id="UP000675664">
    <property type="component" value="Unassembled WGS sequence"/>
</dbReference>
<comment type="caution">
    <text evidence="6">The sequence shown here is derived from an EMBL/GenBank/DDBJ whole genome shotgun (WGS) entry which is preliminary data.</text>
</comment>
<reference evidence="6" key="1">
    <citation type="submission" date="2021-04" db="EMBL/GenBank/DDBJ databases">
        <title>Sinoanaerobacter chloroacetimidivorans sp. nov., an obligate anaerobic bacterium isolated from anaerobic sludge.</title>
        <authorList>
            <person name="Bao Y."/>
        </authorList>
    </citation>
    <scope>NUCLEOTIDE SEQUENCE</scope>
    <source>
        <strain evidence="6">BAD-6</strain>
    </source>
</reference>
<evidence type="ECO:0000256" key="1">
    <source>
        <dbReference type="ARBA" id="ARBA00001966"/>
    </source>
</evidence>
<dbReference type="GO" id="GO:0016836">
    <property type="term" value="F:hydro-lyase activity"/>
    <property type="evidence" value="ECO:0007669"/>
    <property type="project" value="UniProtKB-ARBA"/>
</dbReference>
<dbReference type="Gene3D" id="3.40.50.11900">
    <property type="match status" value="1"/>
</dbReference>
<keyword evidence="4" id="KW-0408">Iron</keyword>
<comment type="similarity">
    <text evidence="2">Belongs to the FldB/FldC dehydratase alpha/beta subunit family.</text>
</comment>
<organism evidence="6 7">
    <name type="scientific">Sinanaerobacter chloroacetimidivorans</name>
    <dbReference type="NCBI Taxonomy" id="2818044"/>
    <lineage>
        <taxon>Bacteria</taxon>
        <taxon>Bacillati</taxon>
        <taxon>Bacillota</taxon>
        <taxon>Clostridia</taxon>
        <taxon>Peptostreptococcales</taxon>
        <taxon>Anaerovoracaceae</taxon>
        <taxon>Sinanaerobacter</taxon>
    </lineage>
</organism>
<reference evidence="6" key="2">
    <citation type="submission" date="2021-04" db="EMBL/GenBank/DDBJ databases">
        <authorList>
            <person name="Liu J."/>
        </authorList>
    </citation>
    <scope>NUCLEOTIDE SEQUENCE</scope>
    <source>
        <strain evidence="6">BAD-6</strain>
    </source>
</reference>
<evidence type="ECO:0000256" key="4">
    <source>
        <dbReference type="ARBA" id="ARBA00023004"/>
    </source>
</evidence>
<dbReference type="Gene3D" id="3.40.50.11890">
    <property type="match status" value="1"/>
</dbReference>
<keyword evidence="5" id="KW-0411">Iron-sulfur</keyword>
<name>A0A8J7W714_9FIRM</name>
<dbReference type="GO" id="GO:0051536">
    <property type="term" value="F:iron-sulfur cluster binding"/>
    <property type="evidence" value="ECO:0007669"/>
    <property type="project" value="UniProtKB-KW"/>
</dbReference>
<dbReference type="PANTHER" id="PTHR30548:SF5">
    <property type="entry name" value="SUBUNIT OF OXYGEN-SENSITIVE 2-HYDROXYISOCAPROYL-COA DEHYDRATASE"/>
    <property type="match status" value="1"/>
</dbReference>
<keyword evidence="3" id="KW-0479">Metal-binding</keyword>
<protein>
    <submittedName>
        <fullName evidence="6">2-hydroxyacyl-CoA dehydratase</fullName>
    </submittedName>
</protein>
<dbReference type="InterPro" id="IPR010327">
    <property type="entry name" value="FldB/FldC_alpha/beta"/>
</dbReference>
<dbReference type="PANTHER" id="PTHR30548">
    <property type="entry name" value="2-HYDROXYGLUTARYL-COA DEHYDRATASE, D-COMPONENT-RELATED"/>
    <property type="match status" value="1"/>
</dbReference>
<evidence type="ECO:0000256" key="3">
    <source>
        <dbReference type="ARBA" id="ARBA00022723"/>
    </source>
</evidence>